<dbReference type="Gene3D" id="2.40.40.10">
    <property type="entry name" value="RlpA-like domain"/>
    <property type="match status" value="1"/>
</dbReference>
<evidence type="ECO:0000313" key="2">
    <source>
        <dbReference type="EMBL" id="TFY58862.1"/>
    </source>
</evidence>
<accession>A0A4Y9Y9G6</accession>
<dbReference type="AlphaFoldDB" id="A0A4Y9Y9G6"/>
<dbReference type="EMBL" id="SEKV01000334">
    <property type="protein sequence ID" value="TFY58862.1"/>
    <property type="molecule type" value="Genomic_DNA"/>
</dbReference>
<gene>
    <name evidence="2" type="ORF">EVJ58_g6141</name>
</gene>
<proteinExistence type="predicted"/>
<dbReference type="Pfam" id="PF22514">
    <property type="entry name" value="EXPB1_D1"/>
    <property type="match status" value="1"/>
</dbReference>
<keyword evidence="1" id="KW-0732">Signal</keyword>
<dbReference type="CDD" id="cd22278">
    <property type="entry name" value="DPBB_GH45_endoglucanase"/>
    <property type="match status" value="1"/>
</dbReference>
<name>A0A4Y9Y9G6_9APHY</name>
<feature type="chain" id="PRO_5021460380" description="Expansin (Peptidoglycan-binding protein)" evidence="1">
    <location>
        <begin position="23"/>
        <end position="304"/>
    </location>
</feature>
<reference evidence="2 3" key="1">
    <citation type="submission" date="2019-01" db="EMBL/GenBank/DDBJ databases">
        <title>Genome sequencing of the rare red list fungi Fomitopsis rosea.</title>
        <authorList>
            <person name="Buettner E."/>
            <person name="Kellner H."/>
        </authorList>
    </citation>
    <scope>NUCLEOTIDE SEQUENCE [LARGE SCALE GENOMIC DNA]</scope>
    <source>
        <strain evidence="2 3">DSM 105464</strain>
    </source>
</reference>
<evidence type="ECO:0008006" key="4">
    <source>
        <dbReference type="Google" id="ProtNLM"/>
    </source>
</evidence>
<organism evidence="2 3">
    <name type="scientific">Rhodofomes roseus</name>
    <dbReference type="NCBI Taxonomy" id="34475"/>
    <lineage>
        <taxon>Eukaryota</taxon>
        <taxon>Fungi</taxon>
        <taxon>Dikarya</taxon>
        <taxon>Basidiomycota</taxon>
        <taxon>Agaricomycotina</taxon>
        <taxon>Agaricomycetes</taxon>
        <taxon>Polyporales</taxon>
        <taxon>Rhodofomes</taxon>
    </lineage>
</organism>
<evidence type="ECO:0000256" key="1">
    <source>
        <dbReference type="SAM" id="SignalP"/>
    </source>
</evidence>
<dbReference type="InterPro" id="IPR036908">
    <property type="entry name" value="RlpA-like_sf"/>
</dbReference>
<dbReference type="Proteomes" id="UP000298390">
    <property type="component" value="Unassembled WGS sequence"/>
</dbReference>
<feature type="signal peptide" evidence="1">
    <location>
        <begin position="1"/>
        <end position="22"/>
    </location>
</feature>
<sequence length="304" mass="32986">MRWKLFIVSAGLAAIAPFEVSGAESANSNGYYQKPSGSSSFTQYSGCGSPACGVPATGYTAAISQLSFGSAPGSGPGNACGRCFRLTGSADPYSPNYSGPFNSIVVKVTDLCPASGNEVWCGQTTSDGENQYGMPVHFDICEDTGGADAFFPSDHTALTGSYEERRVCILLAEWDWLRDRPVMSASRLRRRDIPWTIKNDPQKFAQLIRVVGEVHGRTIVQHLRGFQLKAREEINKVLRSASKQTAIDSKSSSGPGRHKYDISVLEPMAFISRHVNVLDLWGSSCKSFFVDRAGNMISIFGHYA</sequence>
<evidence type="ECO:0000313" key="3">
    <source>
        <dbReference type="Proteomes" id="UP000298390"/>
    </source>
</evidence>
<protein>
    <recommendedName>
        <fullName evidence="4">Expansin (Peptidoglycan-binding protein)</fullName>
    </recommendedName>
</protein>
<dbReference type="SUPFAM" id="SSF50685">
    <property type="entry name" value="Barwin-like endoglucanases"/>
    <property type="match status" value="1"/>
</dbReference>
<comment type="caution">
    <text evidence="2">The sequence shown here is derived from an EMBL/GenBank/DDBJ whole genome shotgun (WGS) entry which is preliminary data.</text>
</comment>
<dbReference type="STRING" id="34475.A0A4Y9Y9G6"/>